<evidence type="ECO:0000313" key="11">
    <source>
        <dbReference type="EMBL" id="HCT57933.1"/>
    </source>
</evidence>
<dbReference type="GO" id="GO:0016020">
    <property type="term" value="C:membrane"/>
    <property type="evidence" value="ECO:0007669"/>
    <property type="project" value="InterPro"/>
</dbReference>
<evidence type="ECO:0000256" key="8">
    <source>
        <dbReference type="ARBA" id="ARBA00023136"/>
    </source>
</evidence>
<comment type="similarity">
    <text evidence="1 9">Belongs to the peptidase A8 family.</text>
</comment>
<evidence type="ECO:0000256" key="6">
    <source>
        <dbReference type="ARBA" id="ARBA00022801"/>
    </source>
</evidence>
<feature type="transmembrane region" description="Helical" evidence="10">
    <location>
        <begin position="78"/>
        <end position="96"/>
    </location>
</feature>
<gene>
    <name evidence="11" type="ORF">DGD08_12085</name>
</gene>
<proteinExistence type="inferred from homology"/>
<keyword evidence="4 10" id="KW-0812">Transmembrane</keyword>
<dbReference type="Pfam" id="PF01252">
    <property type="entry name" value="Peptidase_A8"/>
    <property type="match status" value="1"/>
</dbReference>
<dbReference type="PRINTS" id="PR00781">
    <property type="entry name" value="LIPOSIGPTASE"/>
</dbReference>
<feature type="transmembrane region" description="Helical" evidence="10">
    <location>
        <begin position="103"/>
        <end position="122"/>
    </location>
</feature>
<accession>A0A3D4V9X8</accession>
<keyword evidence="5" id="KW-0064">Aspartyl protease</keyword>
<sequence>MRSDSSISHRVTDPVIRRYLGIAFLACLADLCTKEAAVRSLGEYGFVSLTDRFALMLVWNTGSAGGISIGPFTTELNVIITLLAMGLVLSVVRPMAAVDPRATLPLALVSGGAAGNLLSMLWGPPGVADFIGIRLTKDTTIVANVADFALWTGALLLAPVAMTLVRLVREERAQAALVSSAG</sequence>
<evidence type="ECO:0000256" key="9">
    <source>
        <dbReference type="RuleBase" id="RU004181"/>
    </source>
</evidence>
<dbReference type="PANTHER" id="PTHR33695:SF1">
    <property type="entry name" value="LIPOPROTEIN SIGNAL PEPTIDASE"/>
    <property type="match status" value="1"/>
</dbReference>
<reference evidence="11 12" key="1">
    <citation type="journal article" date="2018" name="Nat. Biotechnol.">
        <title>A standardized bacterial taxonomy based on genome phylogeny substantially revises the tree of life.</title>
        <authorList>
            <person name="Parks D.H."/>
            <person name="Chuvochina M."/>
            <person name="Waite D.W."/>
            <person name="Rinke C."/>
            <person name="Skarshewski A."/>
            <person name="Chaumeil P.A."/>
            <person name="Hugenholtz P."/>
        </authorList>
    </citation>
    <scope>NUCLEOTIDE SEQUENCE [LARGE SCALE GENOMIC DNA]</scope>
    <source>
        <strain evidence="11">UBA8844</strain>
    </source>
</reference>
<evidence type="ECO:0000256" key="4">
    <source>
        <dbReference type="ARBA" id="ARBA00022692"/>
    </source>
</evidence>
<keyword evidence="7 10" id="KW-1133">Transmembrane helix</keyword>
<evidence type="ECO:0000256" key="1">
    <source>
        <dbReference type="ARBA" id="ARBA00006139"/>
    </source>
</evidence>
<keyword evidence="2" id="KW-1003">Cell membrane</keyword>
<keyword evidence="3" id="KW-0645">Protease</keyword>
<evidence type="ECO:0000256" key="3">
    <source>
        <dbReference type="ARBA" id="ARBA00022670"/>
    </source>
</evidence>
<evidence type="ECO:0000313" key="12">
    <source>
        <dbReference type="Proteomes" id="UP000264071"/>
    </source>
</evidence>
<dbReference type="GO" id="GO:0006508">
    <property type="term" value="P:proteolysis"/>
    <property type="evidence" value="ECO:0007669"/>
    <property type="project" value="UniProtKB-KW"/>
</dbReference>
<evidence type="ECO:0000256" key="10">
    <source>
        <dbReference type="SAM" id="Phobius"/>
    </source>
</evidence>
<evidence type="ECO:0000256" key="7">
    <source>
        <dbReference type="ARBA" id="ARBA00022989"/>
    </source>
</evidence>
<feature type="transmembrane region" description="Helical" evidence="10">
    <location>
        <begin position="148"/>
        <end position="168"/>
    </location>
</feature>
<dbReference type="PANTHER" id="PTHR33695">
    <property type="entry name" value="LIPOPROTEIN SIGNAL PEPTIDASE"/>
    <property type="match status" value="1"/>
</dbReference>
<evidence type="ECO:0000256" key="2">
    <source>
        <dbReference type="ARBA" id="ARBA00022475"/>
    </source>
</evidence>
<name>A0A3D4V9X8_9BACT</name>
<keyword evidence="8 10" id="KW-0472">Membrane</keyword>
<organism evidence="11 12">
    <name type="scientific">Gemmatimonas aurantiaca</name>
    <dbReference type="NCBI Taxonomy" id="173480"/>
    <lineage>
        <taxon>Bacteria</taxon>
        <taxon>Pseudomonadati</taxon>
        <taxon>Gemmatimonadota</taxon>
        <taxon>Gemmatimonadia</taxon>
        <taxon>Gemmatimonadales</taxon>
        <taxon>Gemmatimonadaceae</taxon>
        <taxon>Gemmatimonas</taxon>
    </lineage>
</organism>
<dbReference type="AlphaFoldDB" id="A0A3D4V9X8"/>
<dbReference type="InterPro" id="IPR001872">
    <property type="entry name" value="Peptidase_A8"/>
</dbReference>
<evidence type="ECO:0000256" key="5">
    <source>
        <dbReference type="ARBA" id="ARBA00022750"/>
    </source>
</evidence>
<comment type="caution">
    <text evidence="11">The sequence shown here is derived from an EMBL/GenBank/DDBJ whole genome shotgun (WGS) entry which is preliminary data.</text>
</comment>
<dbReference type="Proteomes" id="UP000264071">
    <property type="component" value="Unassembled WGS sequence"/>
</dbReference>
<protein>
    <submittedName>
        <fullName evidence="11">Uncharacterized protein</fullName>
    </submittedName>
</protein>
<dbReference type="EMBL" id="DPIY01000010">
    <property type="protein sequence ID" value="HCT57933.1"/>
    <property type="molecule type" value="Genomic_DNA"/>
</dbReference>
<dbReference type="GO" id="GO:0004190">
    <property type="term" value="F:aspartic-type endopeptidase activity"/>
    <property type="evidence" value="ECO:0007669"/>
    <property type="project" value="UniProtKB-KW"/>
</dbReference>
<keyword evidence="6" id="KW-0378">Hydrolase</keyword>